<name>A0ABW1DKQ5_9DEIO</name>
<dbReference type="InterPro" id="IPR025058">
    <property type="entry name" value="DUF3995"/>
</dbReference>
<dbReference type="RefSeq" id="WP_380048268.1">
    <property type="nucleotide sequence ID" value="NZ_JBHSOH010000007.1"/>
</dbReference>
<evidence type="ECO:0000256" key="1">
    <source>
        <dbReference type="SAM" id="Phobius"/>
    </source>
</evidence>
<organism evidence="2 3">
    <name type="scientific">Deinococcus petrolearius</name>
    <dbReference type="NCBI Taxonomy" id="1751295"/>
    <lineage>
        <taxon>Bacteria</taxon>
        <taxon>Thermotogati</taxon>
        <taxon>Deinococcota</taxon>
        <taxon>Deinococci</taxon>
        <taxon>Deinococcales</taxon>
        <taxon>Deinococcaceae</taxon>
        <taxon>Deinococcus</taxon>
    </lineage>
</organism>
<keyword evidence="1" id="KW-0472">Membrane</keyword>
<evidence type="ECO:0000313" key="3">
    <source>
        <dbReference type="Proteomes" id="UP001595979"/>
    </source>
</evidence>
<accession>A0ABW1DKQ5</accession>
<gene>
    <name evidence="2" type="ORF">ACFPQ6_08365</name>
</gene>
<reference evidence="3" key="1">
    <citation type="journal article" date="2019" name="Int. J. Syst. Evol. Microbiol.">
        <title>The Global Catalogue of Microorganisms (GCM) 10K type strain sequencing project: providing services to taxonomists for standard genome sequencing and annotation.</title>
        <authorList>
            <consortium name="The Broad Institute Genomics Platform"/>
            <consortium name="The Broad Institute Genome Sequencing Center for Infectious Disease"/>
            <person name="Wu L."/>
            <person name="Ma J."/>
        </authorList>
    </citation>
    <scope>NUCLEOTIDE SEQUENCE [LARGE SCALE GENOMIC DNA]</scope>
    <source>
        <strain evidence="3">CGMCC 1.15053</strain>
    </source>
</reference>
<protein>
    <submittedName>
        <fullName evidence="2">DUF3995 domain-containing protein</fullName>
    </submittedName>
</protein>
<feature type="transmembrane region" description="Helical" evidence="1">
    <location>
        <begin position="48"/>
        <end position="69"/>
    </location>
</feature>
<dbReference type="EMBL" id="JBHSOH010000007">
    <property type="protein sequence ID" value="MFC5848321.1"/>
    <property type="molecule type" value="Genomic_DNA"/>
</dbReference>
<feature type="transmembrane region" description="Helical" evidence="1">
    <location>
        <begin position="7"/>
        <end position="28"/>
    </location>
</feature>
<evidence type="ECO:0000313" key="2">
    <source>
        <dbReference type="EMBL" id="MFC5848321.1"/>
    </source>
</evidence>
<dbReference type="Pfam" id="PF13160">
    <property type="entry name" value="DUF3995"/>
    <property type="match status" value="1"/>
</dbReference>
<sequence length="128" mass="13339">MFLIRLLVGAVLALIALLHGYWGVGGLWPGRDPHDLAAKVIGPGELPPAGACFGVAAVLAGAAGTVLLAPRSRPARRGAALTAGVLLLRGLVGYLLPRSGQKFDRLNRRLYSPLCLGLGLLTALSLRR</sequence>
<comment type="caution">
    <text evidence="2">The sequence shown here is derived from an EMBL/GenBank/DDBJ whole genome shotgun (WGS) entry which is preliminary data.</text>
</comment>
<keyword evidence="1" id="KW-1133">Transmembrane helix</keyword>
<dbReference type="Proteomes" id="UP001595979">
    <property type="component" value="Unassembled WGS sequence"/>
</dbReference>
<keyword evidence="1" id="KW-0812">Transmembrane</keyword>
<keyword evidence="3" id="KW-1185">Reference proteome</keyword>
<proteinExistence type="predicted"/>